<reference evidence="11 12" key="1">
    <citation type="submission" date="2023-10" db="EMBL/GenBank/DDBJ databases">
        <title>Paenibacillus strain PFR10 Genome sequencing and assembly.</title>
        <authorList>
            <person name="Kim I."/>
        </authorList>
    </citation>
    <scope>NUCLEOTIDE SEQUENCE [LARGE SCALE GENOMIC DNA]</scope>
    <source>
        <strain evidence="11 12">PFR10</strain>
    </source>
</reference>
<name>A0ABU3R7R6_9BACL</name>
<evidence type="ECO:0000313" key="11">
    <source>
        <dbReference type="EMBL" id="MDU0200323.1"/>
    </source>
</evidence>
<dbReference type="Proteomes" id="UP001260980">
    <property type="component" value="Unassembled WGS sequence"/>
</dbReference>
<sequence>MSGHQHHTGTHDNHAHGSLKSYIIGFALSIILTIIPLAVVMNHMMSKTGALVLILIMAILQFAVQLFFFMHVKEGENARWNIMTLIFGLIILVTIVGGSIWIMTYNQVAH</sequence>
<proteinExistence type="inferred from homology"/>
<keyword evidence="3" id="KW-0813">Transport</keyword>
<evidence type="ECO:0000256" key="2">
    <source>
        <dbReference type="ARBA" id="ARBA00008079"/>
    </source>
</evidence>
<keyword evidence="8" id="KW-0560">Oxidoreductase</keyword>
<evidence type="ECO:0000256" key="1">
    <source>
        <dbReference type="ARBA" id="ARBA00004651"/>
    </source>
</evidence>
<gene>
    <name evidence="11" type="primary">cyoD</name>
    <name evidence="11" type="ORF">RQP52_04425</name>
</gene>
<keyword evidence="7 10" id="KW-1133">Transmembrane helix</keyword>
<organism evidence="11 12">
    <name type="scientific">Paenibacillus violae</name>
    <dbReference type="NCBI Taxonomy" id="3077234"/>
    <lineage>
        <taxon>Bacteria</taxon>
        <taxon>Bacillati</taxon>
        <taxon>Bacillota</taxon>
        <taxon>Bacilli</taxon>
        <taxon>Bacillales</taxon>
        <taxon>Paenibacillaceae</taxon>
        <taxon>Paenibacillus</taxon>
    </lineage>
</organism>
<evidence type="ECO:0000256" key="9">
    <source>
        <dbReference type="ARBA" id="ARBA00023136"/>
    </source>
</evidence>
<evidence type="ECO:0000256" key="6">
    <source>
        <dbReference type="ARBA" id="ARBA00022982"/>
    </source>
</evidence>
<evidence type="ECO:0000256" key="8">
    <source>
        <dbReference type="ARBA" id="ARBA00023002"/>
    </source>
</evidence>
<evidence type="ECO:0000256" key="3">
    <source>
        <dbReference type="ARBA" id="ARBA00022448"/>
    </source>
</evidence>
<evidence type="ECO:0000256" key="5">
    <source>
        <dbReference type="ARBA" id="ARBA00022692"/>
    </source>
</evidence>
<dbReference type="PANTHER" id="PTHR36835:SF1">
    <property type="entry name" value="CYTOCHROME BO(3) UBIQUINOL OXIDASE SUBUNIT 4"/>
    <property type="match status" value="1"/>
</dbReference>
<accession>A0ABU3R7R6</accession>
<dbReference type="InterPro" id="IPR014210">
    <property type="entry name" value="Cyt_o_ubiqinol_oxidase_su4"/>
</dbReference>
<evidence type="ECO:0000256" key="10">
    <source>
        <dbReference type="SAM" id="Phobius"/>
    </source>
</evidence>
<evidence type="ECO:0000256" key="7">
    <source>
        <dbReference type="ARBA" id="ARBA00022989"/>
    </source>
</evidence>
<comment type="caution">
    <text evidence="11">The sequence shown here is derived from an EMBL/GenBank/DDBJ whole genome shotgun (WGS) entry which is preliminary data.</text>
</comment>
<comment type="similarity">
    <text evidence="2">Belongs to the cytochrome c oxidase bacterial subunit 4 family.</text>
</comment>
<dbReference type="PANTHER" id="PTHR36835">
    <property type="entry name" value="CYTOCHROME BO(3) UBIQUINOL OXIDASE SUBUNIT 4"/>
    <property type="match status" value="1"/>
</dbReference>
<keyword evidence="4" id="KW-1003">Cell membrane</keyword>
<protein>
    <submittedName>
        <fullName evidence="11">Cytochrome o ubiquinol oxidase subunit IV</fullName>
    </submittedName>
</protein>
<evidence type="ECO:0000256" key="4">
    <source>
        <dbReference type="ARBA" id="ARBA00022475"/>
    </source>
</evidence>
<feature type="transmembrane region" description="Helical" evidence="10">
    <location>
        <begin position="21"/>
        <end position="44"/>
    </location>
</feature>
<comment type="subcellular location">
    <subcellularLocation>
        <location evidence="1">Cell membrane</location>
        <topology evidence="1">Multi-pass membrane protein</topology>
    </subcellularLocation>
</comment>
<keyword evidence="5 10" id="KW-0812">Transmembrane</keyword>
<keyword evidence="6" id="KW-0249">Electron transport</keyword>
<dbReference type="InterPro" id="IPR005171">
    <property type="entry name" value="Cyt_c_oxidase_su4_prok"/>
</dbReference>
<dbReference type="RefSeq" id="WP_315949699.1">
    <property type="nucleotide sequence ID" value="NZ_JAWCUD010000001.1"/>
</dbReference>
<keyword evidence="12" id="KW-1185">Reference proteome</keyword>
<keyword evidence="9 10" id="KW-0472">Membrane</keyword>
<feature type="transmembrane region" description="Helical" evidence="10">
    <location>
        <begin position="82"/>
        <end position="103"/>
    </location>
</feature>
<dbReference type="NCBIfam" id="TIGR02847">
    <property type="entry name" value="CyoD"/>
    <property type="match status" value="1"/>
</dbReference>
<feature type="transmembrane region" description="Helical" evidence="10">
    <location>
        <begin position="50"/>
        <end position="70"/>
    </location>
</feature>
<dbReference type="Pfam" id="PF03626">
    <property type="entry name" value="COX4_pro"/>
    <property type="match status" value="1"/>
</dbReference>
<evidence type="ECO:0000313" key="12">
    <source>
        <dbReference type="Proteomes" id="UP001260980"/>
    </source>
</evidence>
<dbReference type="EMBL" id="JAWCUD010000001">
    <property type="protein sequence ID" value="MDU0200323.1"/>
    <property type="molecule type" value="Genomic_DNA"/>
</dbReference>
<dbReference type="InterPro" id="IPR050968">
    <property type="entry name" value="Cytochrome_c_oxidase_bac_sub4"/>
</dbReference>